<dbReference type="SUPFAM" id="SSF54523">
    <property type="entry name" value="Pili subunits"/>
    <property type="match status" value="1"/>
</dbReference>
<proteinExistence type="predicted"/>
<dbReference type="NCBIfam" id="TIGR04294">
    <property type="entry name" value="pre_pil_HX9DG"/>
    <property type="match status" value="1"/>
</dbReference>
<dbReference type="InterPro" id="IPR011453">
    <property type="entry name" value="DUF1559"/>
</dbReference>
<gene>
    <name evidence="2" type="ORF">HNQ39_003502</name>
</gene>
<dbReference type="InterPro" id="IPR012902">
    <property type="entry name" value="N_methyl_site"/>
</dbReference>
<dbReference type="NCBIfam" id="TIGR02532">
    <property type="entry name" value="IV_pilin_GFxxxE"/>
    <property type="match status" value="1"/>
</dbReference>
<name>A0A7W9W8K7_ARMRO</name>
<dbReference type="Pfam" id="PF07596">
    <property type="entry name" value="SBP_bac_10"/>
    <property type="match status" value="1"/>
</dbReference>
<keyword evidence="3" id="KW-1185">Reference proteome</keyword>
<dbReference type="Proteomes" id="UP000520814">
    <property type="component" value="Unassembled WGS sequence"/>
</dbReference>
<reference evidence="2 3" key="1">
    <citation type="submission" date="2020-08" db="EMBL/GenBank/DDBJ databases">
        <title>Genomic Encyclopedia of Type Strains, Phase IV (KMG-IV): sequencing the most valuable type-strain genomes for metagenomic binning, comparative biology and taxonomic classification.</title>
        <authorList>
            <person name="Goeker M."/>
        </authorList>
    </citation>
    <scope>NUCLEOTIDE SEQUENCE [LARGE SCALE GENOMIC DNA]</scope>
    <source>
        <strain evidence="2 3">DSM 23562</strain>
    </source>
</reference>
<comment type="caution">
    <text evidence="2">The sequence shown here is derived from an EMBL/GenBank/DDBJ whole genome shotgun (WGS) entry which is preliminary data.</text>
</comment>
<dbReference type="InterPro" id="IPR027558">
    <property type="entry name" value="Pre_pil_HX9DG_C"/>
</dbReference>
<dbReference type="Gene3D" id="3.30.700.10">
    <property type="entry name" value="Glycoprotein, Type 4 Pilin"/>
    <property type="match status" value="1"/>
</dbReference>
<dbReference type="EMBL" id="JACHGW010000003">
    <property type="protein sequence ID" value="MBB6051692.1"/>
    <property type="molecule type" value="Genomic_DNA"/>
</dbReference>
<dbReference type="PANTHER" id="PTHR30093:SF2">
    <property type="entry name" value="TYPE II SECRETION SYSTEM PROTEIN H"/>
    <property type="match status" value="1"/>
</dbReference>
<protein>
    <submittedName>
        <fullName evidence="2">Prepilin-type N-terminal cleavage/methylation domain-containing protein/prepilin-type processing-associated H-X9-DG protein</fullName>
    </submittedName>
</protein>
<dbReference type="PANTHER" id="PTHR30093">
    <property type="entry name" value="GENERAL SECRETION PATHWAY PROTEIN G"/>
    <property type="match status" value="1"/>
</dbReference>
<dbReference type="AlphaFoldDB" id="A0A7W9W8K7"/>
<feature type="domain" description="DUF1559" evidence="1">
    <location>
        <begin position="31"/>
        <end position="90"/>
    </location>
</feature>
<dbReference type="RefSeq" id="WP_184199193.1">
    <property type="nucleotide sequence ID" value="NZ_JACHGW010000003.1"/>
</dbReference>
<evidence type="ECO:0000313" key="3">
    <source>
        <dbReference type="Proteomes" id="UP000520814"/>
    </source>
</evidence>
<sequence length="307" mass="33017">MQKRAFTLIELLVVIAIIAILAAILFPVFAQAREKARQTSCLSNQKQMGLGVMMYTQDYDETFPAAYYYNNDSSSAGGYTHWSGVVQPYVKNLGIFVCPSDKNRGLAPTNFIGNNLGFGVPSGQTSQVPSIQDNQAPRLSYIANGAVLSRKRRTADPGNVVGIAAMDAPASTIMVAEMTDSVPCINGSSAASGVAFKTHRNTHTVKTAAGAAFTQETEPSGTPLMALTPAEANSSFVTCQAGTISHFTAYIAPRRHSDGANYTFADGHSKFHKFEQTINPINYLWGIRYYGHGNAPVYQPGTTINVQ</sequence>
<dbReference type="Pfam" id="PF07963">
    <property type="entry name" value="N_methyl"/>
    <property type="match status" value="1"/>
</dbReference>
<evidence type="ECO:0000313" key="2">
    <source>
        <dbReference type="EMBL" id="MBB6051692.1"/>
    </source>
</evidence>
<accession>A0A7W9W8K7</accession>
<organism evidence="2 3">
    <name type="scientific">Armatimonas rosea</name>
    <dbReference type="NCBI Taxonomy" id="685828"/>
    <lineage>
        <taxon>Bacteria</taxon>
        <taxon>Bacillati</taxon>
        <taxon>Armatimonadota</taxon>
        <taxon>Armatimonadia</taxon>
        <taxon>Armatimonadales</taxon>
        <taxon>Armatimonadaceae</taxon>
        <taxon>Armatimonas</taxon>
    </lineage>
</organism>
<dbReference type="InterPro" id="IPR045584">
    <property type="entry name" value="Pilin-like"/>
</dbReference>
<evidence type="ECO:0000259" key="1">
    <source>
        <dbReference type="Pfam" id="PF07596"/>
    </source>
</evidence>